<comment type="caution">
    <text evidence="1">The sequence shown here is derived from an EMBL/GenBank/DDBJ whole genome shotgun (WGS) entry which is preliminary data.</text>
</comment>
<gene>
    <name evidence="1" type="ORF">LX77_00466</name>
</gene>
<proteinExistence type="predicted"/>
<keyword evidence="2" id="KW-1185">Reference proteome</keyword>
<dbReference type="AlphaFoldDB" id="A0A327SHI5"/>
<evidence type="ECO:0000313" key="1">
    <source>
        <dbReference type="EMBL" id="RAJ27892.1"/>
    </source>
</evidence>
<name>A0A327SHI5_9FLAO</name>
<dbReference type="Proteomes" id="UP000248987">
    <property type="component" value="Unassembled WGS sequence"/>
</dbReference>
<reference evidence="1 2" key="1">
    <citation type="submission" date="2018-06" db="EMBL/GenBank/DDBJ databases">
        <title>Genomic Encyclopedia of Archaeal and Bacterial Type Strains, Phase II (KMG-II): from individual species to whole genera.</title>
        <authorList>
            <person name="Goeker M."/>
        </authorList>
    </citation>
    <scope>NUCLEOTIDE SEQUENCE [LARGE SCALE GENOMIC DNA]</scope>
    <source>
        <strain evidence="1 2">DSM 12408</strain>
    </source>
</reference>
<dbReference type="OrthoDB" id="883791at2"/>
<protein>
    <submittedName>
        <fullName evidence="1">Uncharacterized protein</fullName>
    </submittedName>
</protein>
<evidence type="ECO:0000313" key="2">
    <source>
        <dbReference type="Proteomes" id="UP000248987"/>
    </source>
</evidence>
<organism evidence="1 2">
    <name type="scientific">Gelidibacter algens</name>
    <dbReference type="NCBI Taxonomy" id="49280"/>
    <lineage>
        <taxon>Bacteria</taxon>
        <taxon>Pseudomonadati</taxon>
        <taxon>Bacteroidota</taxon>
        <taxon>Flavobacteriia</taxon>
        <taxon>Flavobacteriales</taxon>
        <taxon>Flavobacteriaceae</taxon>
        <taxon>Gelidibacter</taxon>
    </lineage>
</organism>
<dbReference type="RefSeq" id="WP_083993901.1">
    <property type="nucleotide sequence ID" value="NZ_LZRN01000015.1"/>
</dbReference>
<sequence>MTVKEIWDGKIVRDTTVFNSKTIGIEQFEKVNDTVLNLKIISKLTHKNKLRMTFKFPRFSITKEYDAIDTDEYSLRNIAEESKMEIGYNKEFYLLAYILPYEREDGSKSWCEVGTSGKDIEKWGEKFGIKHYLLFEMEFE</sequence>
<accession>A0A327SHI5</accession>
<dbReference type="EMBL" id="QLLQ01000001">
    <property type="protein sequence ID" value="RAJ27892.1"/>
    <property type="molecule type" value="Genomic_DNA"/>
</dbReference>